<dbReference type="EMBL" id="CAMKVN010005693">
    <property type="protein sequence ID" value="CAI2189234.1"/>
    <property type="molecule type" value="Genomic_DNA"/>
</dbReference>
<name>A0A9W4T3M3_9GLOM</name>
<dbReference type="InterPro" id="IPR006134">
    <property type="entry name" value="DNA-dir_DNA_pol_B_multi_dom"/>
</dbReference>
<dbReference type="AlphaFoldDB" id="A0A9W4T3M3"/>
<keyword evidence="3" id="KW-0808">Transferase</keyword>
<keyword evidence="10" id="KW-1185">Reference proteome</keyword>
<comment type="caution">
    <text evidence="9">The sequence shown here is derived from an EMBL/GenBank/DDBJ whole genome shotgun (WGS) entry which is preliminary data.</text>
</comment>
<evidence type="ECO:0000256" key="3">
    <source>
        <dbReference type="ARBA" id="ARBA00022679"/>
    </source>
</evidence>
<dbReference type="InterPro" id="IPR036397">
    <property type="entry name" value="RNaseH_sf"/>
</dbReference>
<keyword evidence="5" id="KW-0239">DNA-directed DNA polymerase</keyword>
<gene>
    <name evidence="9" type="ORF">FWILDA_LOCUS13978</name>
</gene>
<organism evidence="9 10">
    <name type="scientific">Funneliformis geosporum</name>
    <dbReference type="NCBI Taxonomy" id="1117311"/>
    <lineage>
        <taxon>Eukaryota</taxon>
        <taxon>Fungi</taxon>
        <taxon>Fungi incertae sedis</taxon>
        <taxon>Mucoromycota</taxon>
        <taxon>Glomeromycotina</taxon>
        <taxon>Glomeromycetes</taxon>
        <taxon>Glomerales</taxon>
        <taxon>Glomeraceae</taxon>
        <taxon>Funneliformis</taxon>
    </lineage>
</organism>
<evidence type="ECO:0000313" key="10">
    <source>
        <dbReference type="Proteomes" id="UP001153678"/>
    </source>
</evidence>
<sequence length="384" mass="44969">AKKDPSPLTARKMRKVANYYIIDALCCQKLLVKLRQINDYREVASIAHVSLFDSHYHANGMKVRNLLSAYAFKCDMGIETRRPVTGLDFASLYPSLIMTYNLSPDKIILIHEEVDIAEKNGNILHKIEFPFNNRTDLFNMRVELKAHFAPLGKKKLQFRKIISSAKKRGKRILESLNLEYSSICFDYNYSDLKQRALKIYMNTFYGETGNSKSSIFLQRVWDKYGDTNSLYLSCPDKYYEKCDEAFSRKDLSKEAYWIEIVKITINVMKSLRDQVNAYLGKKIAHPILRWHMKRYYFPSALLARKCFGVLHEEVVNFRPDDLFMREIDTVKQGNSELFMFIREKIMWEAISINNTHSIGKIIEEALQDVKFKQLDFNQFIAMSK</sequence>
<dbReference type="SUPFAM" id="SSF56672">
    <property type="entry name" value="DNA/RNA polymerases"/>
    <property type="match status" value="1"/>
</dbReference>
<comment type="catalytic activity">
    <reaction evidence="7">
        <text>DNA(n) + a 2'-deoxyribonucleoside 5'-triphosphate = DNA(n+1) + diphosphate</text>
        <dbReference type="Rhea" id="RHEA:22508"/>
        <dbReference type="Rhea" id="RHEA-COMP:17339"/>
        <dbReference type="Rhea" id="RHEA-COMP:17340"/>
        <dbReference type="ChEBI" id="CHEBI:33019"/>
        <dbReference type="ChEBI" id="CHEBI:61560"/>
        <dbReference type="ChEBI" id="CHEBI:173112"/>
        <dbReference type="EC" id="2.7.7.7"/>
    </reaction>
</comment>
<dbReference type="InterPro" id="IPR050240">
    <property type="entry name" value="DNA_pol_type-B"/>
</dbReference>
<reference evidence="9" key="1">
    <citation type="submission" date="2022-08" db="EMBL/GenBank/DDBJ databases">
        <authorList>
            <person name="Kallberg Y."/>
            <person name="Tangrot J."/>
            <person name="Rosling A."/>
        </authorList>
    </citation>
    <scope>NUCLEOTIDE SEQUENCE</scope>
    <source>
        <strain evidence="9">Wild A</strain>
    </source>
</reference>
<evidence type="ECO:0000256" key="7">
    <source>
        <dbReference type="ARBA" id="ARBA00049244"/>
    </source>
</evidence>
<dbReference type="InterPro" id="IPR043502">
    <property type="entry name" value="DNA/RNA_pol_sf"/>
</dbReference>
<dbReference type="GO" id="GO:0006261">
    <property type="term" value="P:DNA-templated DNA replication"/>
    <property type="evidence" value="ECO:0007669"/>
    <property type="project" value="TreeGrafter"/>
</dbReference>
<dbReference type="SUPFAM" id="SSF53098">
    <property type="entry name" value="Ribonuclease H-like"/>
    <property type="match status" value="1"/>
</dbReference>
<feature type="non-terminal residue" evidence="9">
    <location>
        <position position="1"/>
    </location>
</feature>
<dbReference type="Gene3D" id="3.90.1600.10">
    <property type="entry name" value="Palm domain of DNA polymerase"/>
    <property type="match status" value="2"/>
</dbReference>
<dbReference type="EC" id="2.7.7.7" evidence="2"/>
<keyword evidence="6" id="KW-0238">DNA-binding</keyword>
<dbReference type="InterPro" id="IPR023211">
    <property type="entry name" value="DNA_pol_palm_dom_sf"/>
</dbReference>
<dbReference type="PANTHER" id="PTHR10322:SF23">
    <property type="entry name" value="DNA POLYMERASE DELTA CATALYTIC SUBUNIT"/>
    <property type="match status" value="1"/>
</dbReference>
<dbReference type="GO" id="GO:0003887">
    <property type="term" value="F:DNA-directed DNA polymerase activity"/>
    <property type="evidence" value="ECO:0007669"/>
    <property type="project" value="UniProtKB-KW"/>
</dbReference>
<protein>
    <recommendedName>
        <fullName evidence="2">DNA-directed DNA polymerase</fullName>
        <ecNumber evidence="2">2.7.7.7</ecNumber>
    </recommendedName>
</protein>
<proteinExistence type="inferred from homology"/>
<dbReference type="GO" id="GO:0003677">
    <property type="term" value="F:DNA binding"/>
    <property type="evidence" value="ECO:0007669"/>
    <property type="project" value="UniProtKB-KW"/>
</dbReference>
<evidence type="ECO:0000256" key="2">
    <source>
        <dbReference type="ARBA" id="ARBA00012417"/>
    </source>
</evidence>
<evidence type="ECO:0000256" key="4">
    <source>
        <dbReference type="ARBA" id="ARBA00022695"/>
    </source>
</evidence>
<dbReference type="PANTHER" id="PTHR10322">
    <property type="entry name" value="DNA POLYMERASE CATALYTIC SUBUNIT"/>
    <property type="match status" value="1"/>
</dbReference>
<dbReference type="Gene3D" id="3.30.420.10">
    <property type="entry name" value="Ribonuclease H-like superfamily/Ribonuclease H"/>
    <property type="match status" value="1"/>
</dbReference>
<comment type="similarity">
    <text evidence="1">Belongs to the DNA polymerase type-B family.</text>
</comment>
<evidence type="ECO:0000259" key="8">
    <source>
        <dbReference type="Pfam" id="PF00136"/>
    </source>
</evidence>
<accession>A0A9W4T3M3</accession>
<dbReference type="PRINTS" id="PR00106">
    <property type="entry name" value="DNAPOLB"/>
</dbReference>
<dbReference type="OrthoDB" id="2411376at2759"/>
<dbReference type="Pfam" id="PF00136">
    <property type="entry name" value="DNA_pol_B"/>
    <property type="match status" value="1"/>
</dbReference>
<dbReference type="InterPro" id="IPR006172">
    <property type="entry name" value="DNA-dir_DNA_pol_B"/>
</dbReference>
<dbReference type="InterPro" id="IPR012337">
    <property type="entry name" value="RNaseH-like_sf"/>
</dbReference>
<dbReference type="Gene3D" id="1.10.287.690">
    <property type="entry name" value="Helix hairpin bin"/>
    <property type="match status" value="1"/>
</dbReference>
<feature type="domain" description="DNA-directed DNA polymerase family B multifunctional" evidence="8">
    <location>
        <begin position="82"/>
        <end position="217"/>
    </location>
</feature>
<dbReference type="GO" id="GO:0000166">
    <property type="term" value="F:nucleotide binding"/>
    <property type="evidence" value="ECO:0007669"/>
    <property type="project" value="InterPro"/>
</dbReference>
<evidence type="ECO:0000313" key="9">
    <source>
        <dbReference type="EMBL" id="CAI2189234.1"/>
    </source>
</evidence>
<dbReference type="Proteomes" id="UP001153678">
    <property type="component" value="Unassembled WGS sequence"/>
</dbReference>
<evidence type="ECO:0000256" key="5">
    <source>
        <dbReference type="ARBA" id="ARBA00022932"/>
    </source>
</evidence>
<evidence type="ECO:0000256" key="1">
    <source>
        <dbReference type="ARBA" id="ARBA00005755"/>
    </source>
</evidence>
<evidence type="ECO:0000256" key="6">
    <source>
        <dbReference type="ARBA" id="ARBA00023125"/>
    </source>
</evidence>
<keyword evidence="4" id="KW-0548">Nucleotidyltransferase</keyword>